<feature type="compositionally biased region" description="Polar residues" evidence="5">
    <location>
        <begin position="36"/>
        <end position="49"/>
    </location>
</feature>
<name>A0AAE0WSH8_9PEZI</name>
<feature type="transmembrane region" description="Helical" evidence="6">
    <location>
        <begin position="399"/>
        <end position="420"/>
    </location>
</feature>
<accession>A0AAE0WSH8</accession>
<feature type="transmembrane region" description="Helical" evidence="6">
    <location>
        <begin position="203"/>
        <end position="226"/>
    </location>
</feature>
<comment type="caution">
    <text evidence="8">The sequence shown here is derived from an EMBL/GenBank/DDBJ whole genome shotgun (WGS) entry which is preliminary data.</text>
</comment>
<sequence length="598" mass="63586">MSSTRTKAMDDEPQHVVAPPMDSTTTPALPPVEKPQTANHAGSISSSDSIVEKPAPTQDEPRPSQTESEFVYPPFKQQCLVMIALLSAIFLVALDRTIIATAIPAMTDEFHSLNDIGWYGSAFMLTSSCFQLLLGRVYTFHSPKWVFILMILLFEIGSAICGAAPTSVAFIFGRAVAGVGSAGIMSGAIILMVSTLPLAKRPLWMGLFGAIFGVASVVGPLVGGAFTTDVSWLNLPIGAVAITVIIFILKPPQPQFKGLTLRQRLAKLDLLGELFLFPCIICLLLALQWGGSTYAWNNGRIIALFTLFGVLLIAFVLVQIFMQKTATISASVINNRSIIAGMWLTFCIASTMLIFTYFLPTWFQAIKGVSAVQSGIDTIPLVLSLVVGNISAGQVTGRLGYYTSQAYASVIIMPIGAGLLTMLNTTTGHSEWIGFQILFGLGIGLGMQQGNMAAQTVCKDRKDVPMAVSLMMFMQQLGGAIFISVGQNVFDSGLVSELVGAIPGISVGTIVNTGATDLRGIVPPEDLPLLLTKYNFALRQVWVVGTAMACLAALGAFALEWKSVKGKKGGPAPKAAPDSGDAQKETAAQSHVPANEKV</sequence>
<keyword evidence="4 6" id="KW-0472">Membrane</keyword>
<evidence type="ECO:0000259" key="7">
    <source>
        <dbReference type="PROSITE" id="PS50850"/>
    </source>
</evidence>
<dbReference type="InterPro" id="IPR036259">
    <property type="entry name" value="MFS_trans_sf"/>
</dbReference>
<dbReference type="EMBL" id="JAUTXT010000008">
    <property type="protein sequence ID" value="KAK3677024.1"/>
    <property type="molecule type" value="Genomic_DNA"/>
</dbReference>
<feature type="domain" description="Major facilitator superfamily (MFS) profile" evidence="7">
    <location>
        <begin position="81"/>
        <end position="564"/>
    </location>
</feature>
<keyword evidence="9" id="KW-1185">Reference proteome</keyword>
<feature type="region of interest" description="Disordered" evidence="5">
    <location>
        <begin position="565"/>
        <end position="598"/>
    </location>
</feature>
<keyword evidence="3 6" id="KW-1133">Transmembrane helix</keyword>
<evidence type="ECO:0000313" key="9">
    <source>
        <dbReference type="Proteomes" id="UP001274830"/>
    </source>
</evidence>
<reference evidence="8" key="1">
    <citation type="submission" date="2023-07" db="EMBL/GenBank/DDBJ databases">
        <title>Black Yeasts Isolated from many extreme environments.</title>
        <authorList>
            <person name="Coleine C."/>
            <person name="Stajich J.E."/>
            <person name="Selbmann L."/>
        </authorList>
    </citation>
    <scope>NUCLEOTIDE SEQUENCE</scope>
    <source>
        <strain evidence="8">CCFEE 5485</strain>
    </source>
</reference>
<feature type="transmembrane region" description="Helical" evidence="6">
    <location>
        <begin position="270"/>
        <end position="289"/>
    </location>
</feature>
<dbReference type="Pfam" id="PF07690">
    <property type="entry name" value="MFS_1"/>
    <property type="match status" value="1"/>
</dbReference>
<gene>
    <name evidence="8" type="ORF">LTR78_003229</name>
</gene>
<dbReference type="AlphaFoldDB" id="A0AAE0WSH8"/>
<evidence type="ECO:0000256" key="4">
    <source>
        <dbReference type="ARBA" id="ARBA00023136"/>
    </source>
</evidence>
<feature type="region of interest" description="Disordered" evidence="5">
    <location>
        <begin position="1"/>
        <end position="68"/>
    </location>
</feature>
<feature type="transmembrane region" description="Helical" evidence="6">
    <location>
        <begin position="79"/>
        <end position="104"/>
    </location>
</feature>
<organism evidence="8 9">
    <name type="scientific">Recurvomyces mirabilis</name>
    <dbReference type="NCBI Taxonomy" id="574656"/>
    <lineage>
        <taxon>Eukaryota</taxon>
        <taxon>Fungi</taxon>
        <taxon>Dikarya</taxon>
        <taxon>Ascomycota</taxon>
        <taxon>Pezizomycotina</taxon>
        <taxon>Dothideomycetes</taxon>
        <taxon>Dothideomycetidae</taxon>
        <taxon>Mycosphaerellales</taxon>
        <taxon>Teratosphaeriaceae</taxon>
        <taxon>Recurvomyces</taxon>
    </lineage>
</organism>
<proteinExistence type="predicted"/>
<feature type="transmembrane region" description="Helical" evidence="6">
    <location>
        <begin position="338"/>
        <end position="359"/>
    </location>
</feature>
<dbReference type="GO" id="GO:0022857">
    <property type="term" value="F:transmembrane transporter activity"/>
    <property type="evidence" value="ECO:0007669"/>
    <property type="project" value="InterPro"/>
</dbReference>
<evidence type="ECO:0000256" key="1">
    <source>
        <dbReference type="ARBA" id="ARBA00004141"/>
    </source>
</evidence>
<evidence type="ECO:0000256" key="2">
    <source>
        <dbReference type="ARBA" id="ARBA00022692"/>
    </source>
</evidence>
<dbReference type="Gene3D" id="1.20.1250.20">
    <property type="entry name" value="MFS general substrate transporter like domains"/>
    <property type="match status" value="1"/>
</dbReference>
<keyword evidence="2 6" id="KW-0812">Transmembrane</keyword>
<evidence type="ECO:0000256" key="6">
    <source>
        <dbReference type="SAM" id="Phobius"/>
    </source>
</evidence>
<comment type="subcellular location">
    <subcellularLocation>
        <location evidence="1">Membrane</location>
        <topology evidence="1">Multi-pass membrane protein</topology>
    </subcellularLocation>
</comment>
<dbReference type="GO" id="GO:0005886">
    <property type="term" value="C:plasma membrane"/>
    <property type="evidence" value="ECO:0007669"/>
    <property type="project" value="TreeGrafter"/>
</dbReference>
<evidence type="ECO:0000256" key="5">
    <source>
        <dbReference type="SAM" id="MobiDB-lite"/>
    </source>
</evidence>
<feature type="transmembrane region" description="Helical" evidence="6">
    <location>
        <begin position="146"/>
        <end position="165"/>
    </location>
</feature>
<feature type="transmembrane region" description="Helical" evidence="6">
    <location>
        <begin position="232"/>
        <end position="249"/>
    </location>
</feature>
<feature type="transmembrane region" description="Helical" evidence="6">
    <location>
        <begin position="301"/>
        <end position="318"/>
    </location>
</feature>
<dbReference type="InterPro" id="IPR001958">
    <property type="entry name" value="Tet-R_TetA/multi-R_MdtG-like"/>
</dbReference>
<feature type="transmembrane region" description="Helical" evidence="6">
    <location>
        <begin position="171"/>
        <end position="191"/>
    </location>
</feature>
<dbReference type="FunFam" id="1.20.1250.20:FF:000196">
    <property type="entry name" value="MFS toxin efflux pump (AflT)"/>
    <property type="match status" value="1"/>
</dbReference>
<feature type="transmembrane region" description="Helical" evidence="6">
    <location>
        <begin position="432"/>
        <end position="454"/>
    </location>
</feature>
<feature type="transmembrane region" description="Helical" evidence="6">
    <location>
        <begin position="116"/>
        <end position="134"/>
    </location>
</feature>
<dbReference type="PANTHER" id="PTHR23501:SF201">
    <property type="entry name" value="MFS AFLATOXIN EFFLUX PUMP"/>
    <property type="match status" value="1"/>
</dbReference>
<dbReference type="InterPro" id="IPR011701">
    <property type="entry name" value="MFS"/>
</dbReference>
<dbReference type="CDD" id="cd17502">
    <property type="entry name" value="MFS_Azr1_MDR_like"/>
    <property type="match status" value="1"/>
</dbReference>
<feature type="transmembrane region" description="Helical" evidence="6">
    <location>
        <begin position="365"/>
        <end position="387"/>
    </location>
</feature>
<dbReference type="PRINTS" id="PR01035">
    <property type="entry name" value="TCRTETA"/>
</dbReference>
<dbReference type="InterPro" id="IPR020846">
    <property type="entry name" value="MFS_dom"/>
</dbReference>
<feature type="transmembrane region" description="Helical" evidence="6">
    <location>
        <begin position="541"/>
        <end position="559"/>
    </location>
</feature>
<protein>
    <recommendedName>
        <fullName evidence="7">Major facilitator superfamily (MFS) profile domain-containing protein</fullName>
    </recommendedName>
</protein>
<feature type="transmembrane region" description="Helical" evidence="6">
    <location>
        <begin position="466"/>
        <end position="485"/>
    </location>
</feature>
<dbReference type="SUPFAM" id="SSF103473">
    <property type="entry name" value="MFS general substrate transporter"/>
    <property type="match status" value="1"/>
</dbReference>
<dbReference type="PROSITE" id="PS50850">
    <property type="entry name" value="MFS"/>
    <property type="match status" value="1"/>
</dbReference>
<dbReference type="PANTHER" id="PTHR23501">
    <property type="entry name" value="MAJOR FACILITATOR SUPERFAMILY"/>
    <property type="match status" value="1"/>
</dbReference>
<dbReference type="Proteomes" id="UP001274830">
    <property type="component" value="Unassembled WGS sequence"/>
</dbReference>
<evidence type="ECO:0000256" key="3">
    <source>
        <dbReference type="ARBA" id="ARBA00022989"/>
    </source>
</evidence>
<evidence type="ECO:0000313" key="8">
    <source>
        <dbReference type="EMBL" id="KAK3677024.1"/>
    </source>
</evidence>